<reference evidence="2 3" key="1">
    <citation type="journal article" date="2013" name="Nat. Genet.">
        <title>The genome of the hydatid tapeworm Echinococcus granulosus.</title>
        <authorList>
            <person name="Zheng H."/>
            <person name="Zhang W."/>
            <person name="Zhang L."/>
            <person name="Zhang Z."/>
            <person name="Li J."/>
            <person name="Lu G."/>
            <person name="Zhu Y."/>
            <person name="Wang Y."/>
            <person name="Huang Y."/>
            <person name="Liu J."/>
            <person name="Kang H."/>
            <person name="Chen J."/>
            <person name="Wang L."/>
            <person name="Chen A."/>
            <person name="Yu S."/>
            <person name="Gao Z."/>
            <person name="Jin L."/>
            <person name="Gu W."/>
            <person name="Wang Z."/>
            <person name="Zhao L."/>
            <person name="Shi B."/>
            <person name="Wen H."/>
            <person name="Lin R."/>
            <person name="Jones M.K."/>
            <person name="Brejova B."/>
            <person name="Vinar T."/>
            <person name="Zhao G."/>
            <person name="McManus D.P."/>
            <person name="Chen Z."/>
            <person name="Zhou Y."/>
            <person name="Wang S."/>
        </authorList>
    </citation>
    <scope>NUCLEOTIDE SEQUENCE [LARGE SCALE GENOMIC DNA]</scope>
</reference>
<dbReference type="Proteomes" id="UP000019149">
    <property type="component" value="Unassembled WGS sequence"/>
</dbReference>
<evidence type="ECO:0000313" key="3">
    <source>
        <dbReference type="Proteomes" id="UP000019149"/>
    </source>
</evidence>
<keyword evidence="3" id="KW-1185">Reference proteome</keyword>
<evidence type="ECO:0000256" key="1">
    <source>
        <dbReference type="SAM" id="MobiDB-lite"/>
    </source>
</evidence>
<feature type="compositionally biased region" description="Polar residues" evidence="1">
    <location>
        <begin position="152"/>
        <end position="165"/>
    </location>
</feature>
<feature type="compositionally biased region" description="Polar residues" evidence="1">
    <location>
        <begin position="1"/>
        <end position="13"/>
    </location>
</feature>
<dbReference type="KEGG" id="egl:EGR_10021"/>
<accession>W6U9F0</accession>
<feature type="compositionally biased region" description="Polar residues" evidence="1">
    <location>
        <begin position="133"/>
        <end position="145"/>
    </location>
</feature>
<evidence type="ECO:0000313" key="2">
    <source>
        <dbReference type="EMBL" id="EUB55112.1"/>
    </source>
</evidence>
<comment type="caution">
    <text evidence="2">The sequence shown here is derived from an EMBL/GenBank/DDBJ whole genome shotgun (WGS) entry which is preliminary data.</text>
</comment>
<organism evidence="2 3">
    <name type="scientific">Echinococcus granulosus</name>
    <name type="common">Hydatid tapeworm</name>
    <dbReference type="NCBI Taxonomy" id="6210"/>
    <lineage>
        <taxon>Eukaryota</taxon>
        <taxon>Metazoa</taxon>
        <taxon>Spiralia</taxon>
        <taxon>Lophotrochozoa</taxon>
        <taxon>Platyhelminthes</taxon>
        <taxon>Cestoda</taxon>
        <taxon>Eucestoda</taxon>
        <taxon>Cyclophyllidea</taxon>
        <taxon>Taeniidae</taxon>
        <taxon>Echinococcus</taxon>
        <taxon>Echinococcus granulosus group</taxon>
    </lineage>
</organism>
<feature type="region of interest" description="Disordered" evidence="1">
    <location>
        <begin position="1"/>
        <end position="31"/>
    </location>
</feature>
<proteinExistence type="predicted"/>
<protein>
    <submittedName>
        <fullName evidence="2">Uncharacterized protein</fullName>
    </submittedName>
</protein>
<sequence>MSKQPSSLFSLRRSSCEVENDDNDGSQRDSRGFCARKTSTVRLKARRIPPNTASLLTVWATLSLTKGSALEKNRRQKSICFQSNHHHSKARQLSQFPPPITSLNAADEPTVQTRSIGATKALSIFDDLPKCSTATSSKADSQSPNYKLINRNPGNQTKKAASTTTGNVDISPLSVHSSLICQLSHFTGGLVTIEEERASTSGQQEKQRLRPKGDHVAKRQLVITTTTWTSMCCINLPPLPPLPTTSTATAIATIAKPTTNLTTITTVKQSHVQTPCMRPPILMAFHSTPHVRSSQKKLALPRP</sequence>
<gene>
    <name evidence="2" type="ORF">EGR_10021</name>
</gene>
<dbReference type="GeneID" id="36345736"/>
<name>W6U9F0_ECHGR</name>
<dbReference type="CTD" id="36345736"/>
<feature type="region of interest" description="Disordered" evidence="1">
    <location>
        <begin position="133"/>
        <end position="165"/>
    </location>
</feature>
<dbReference type="RefSeq" id="XP_024346308.1">
    <property type="nucleotide sequence ID" value="XM_024499270.1"/>
</dbReference>
<dbReference type="AlphaFoldDB" id="W6U9F0"/>
<dbReference type="EMBL" id="APAU02000184">
    <property type="protein sequence ID" value="EUB55112.1"/>
    <property type="molecule type" value="Genomic_DNA"/>
</dbReference>